<protein>
    <submittedName>
        <fullName evidence="1">Uncharacterized protein</fullName>
    </submittedName>
</protein>
<evidence type="ECO:0000313" key="1">
    <source>
        <dbReference type="EMBL" id="SVC26164.1"/>
    </source>
</evidence>
<accession>A0A382KMR8</accession>
<gene>
    <name evidence="1" type="ORF">METZ01_LOCUS279018</name>
</gene>
<dbReference type="EMBL" id="UINC01081893">
    <property type="protein sequence ID" value="SVC26164.1"/>
    <property type="molecule type" value="Genomic_DNA"/>
</dbReference>
<proteinExistence type="predicted"/>
<organism evidence="1">
    <name type="scientific">marine metagenome</name>
    <dbReference type="NCBI Taxonomy" id="408172"/>
    <lineage>
        <taxon>unclassified sequences</taxon>
        <taxon>metagenomes</taxon>
        <taxon>ecological metagenomes</taxon>
    </lineage>
</organism>
<dbReference type="AlphaFoldDB" id="A0A382KMR8"/>
<sequence length="45" mass="5029">MITPNEICNEIQNDLPPCSEHLHFLDFLAPCAAGRSKRLFFKGPG</sequence>
<name>A0A382KMR8_9ZZZZ</name>
<reference evidence="1" key="1">
    <citation type="submission" date="2018-05" db="EMBL/GenBank/DDBJ databases">
        <authorList>
            <person name="Lanie J.A."/>
            <person name="Ng W.-L."/>
            <person name="Kazmierczak K.M."/>
            <person name="Andrzejewski T.M."/>
            <person name="Davidsen T.M."/>
            <person name="Wayne K.J."/>
            <person name="Tettelin H."/>
            <person name="Glass J.I."/>
            <person name="Rusch D."/>
            <person name="Podicherti R."/>
            <person name="Tsui H.-C.T."/>
            <person name="Winkler M.E."/>
        </authorList>
    </citation>
    <scope>NUCLEOTIDE SEQUENCE</scope>
</reference>